<evidence type="ECO:0000259" key="2">
    <source>
        <dbReference type="Pfam" id="PF13360"/>
    </source>
</evidence>
<dbReference type="Proteomes" id="UP000238322">
    <property type="component" value="Unassembled WGS sequence"/>
</dbReference>
<dbReference type="InterPro" id="IPR011047">
    <property type="entry name" value="Quinoprotein_ADH-like_sf"/>
</dbReference>
<dbReference type="AlphaFoldDB" id="A0A2S8FED8"/>
<dbReference type="RefSeq" id="WP_105332355.1">
    <property type="nucleotide sequence ID" value="NZ_PUHY01000014.1"/>
</dbReference>
<feature type="domain" description="Pyrrolo-quinoline quinone repeat" evidence="2">
    <location>
        <begin position="85"/>
        <end position="328"/>
    </location>
</feature>
<accession>A0A2S8FED8</accession>
<protein>
    <submittedName>
        <fullName evidence="3">Pyrrolo-quinoline quinone</fullName>
    </submittedName>
</protein>
<dbReference type="InterPro" id="IPR002372">
    <property type="entry name" value="PQQ_rpt_dom"/>
</dbReference>
<feature type="chain" id="PRO_5015689932" evidence="1">
    <location>
        <begin position="20"/>
        <end position="404"/>
    </location>
</feature>
<evidence type="ECO:0000313" key="4">
    <source>
        <dbReference type="Proteomes" id="UP000238322"/>
    </source>
</evidence>
<dbReference type="SUPFAM" id="SSF50998">
    <property type="entry name" value="Quinoprotein alcohol dehydrogenase-like"/>
    <property type="match status" value="1"/>
</dbReference>
<dbReference type="PANTHER" id="PTHR34512">
    <property type="entry name" value="CELL SURFACE PROTEIN"/>
    <property type="match status" value="1"/>
</dbReference>
<dbReference type="SMART" id="SM00564">
    <property type="entry name" value="PQQ"/>
    <property type="match status" value="5"/>
</dbReference>
<gene>
    <name evidence="3" type="ORF">C5Y83_24110</name>
</gene>
<keyword evidence="1" id="KW-0732">Signal</keyword>
<dbReference type="Pfam" id="PF13360">
    <property type="entry name" value="PQQ_2"/>
    <property type="match status" value="1"/>
</dbReference>
<dbReference type="EMBL" id="PUHY01000014">
    <property type="protein sequence ID" value="PQO30450.1"/>
    <property type="molecule type" value="Genomic_DNA"/>
</dbReference>
<feature type="signal peptide" evidence="1">
    <location>
        <begin position="1"/>
        <end position="19"/>
    </location>
</feature>
<comment type="caution">
    <text evidence="3">The sequence shown here is derived from an EMBL/GenBank/DDBJ whole genome shotgun (WGS) entry which is preliminary data.</text>
</comment>
<proteinExistence type="predicted"/>
<dbReference type="InterPro" id="IPR018391">
    <property type="entry name" value="PQQ_b-propeller_rpt"/>
</dbReference>
<evidence type="ECO:0000313" key="3">
    <source>
        <dbReference type="EMBL" id="PQO30450.1"/>
    </source>
</evidence>
<reference evidence="3 4" key="1">
    <citation type="submission" date="2018-02" db="EMBL/GenBank/DDBJ databases">
        <title>Comparative genomes isolates from brazilian mangrove.</title>
        <authorList>
            <person name="Araujo J.E."/>
            <person name="Taketani R.G."/>
            <person name="Silva M.C.P."/>
            <person name="Loureco M.V."/>
            <person name="Andreote F.D."/>
        </authorList>
    </citation>
    <scope>NUCLEOTIDE SEQUENCE [LARGE SCALE GENOMIC DNA]</scope>
    <source>
        <strain evidence="3 4">Hex-1 MGV</strain>
    </source>
</reference>
<dbReference type="OrthoDB" id="244732at2"/>
<evidence type="ECO:0000256" key="1">
    <source>
        <dbReference type="SAM" id="SignalP"/>
    </source>
</evidence>
<dbReference type="Gene3D" id="2.130.10.10">
    <property type="entry name" value="YVTN repeat-like/Quinoprotein amine dehydrogenase"/>
    <property type="match status" value="2"/>
</dbReference>
<dbReference type="PANTHER" id="PTHR34512:SF30">
    <property type="entry name" value="OUTER MEMBRANE PROTEIN ASSEMBLY FACTOR BAMB"/>
    <property type="match status" value="1"/>
</dbReference>
<name>A0A2S8FED8_9BACT</name>
<organism evidence="3 4">
    <name type="scientific">Blastopirellula marina</name>
    <dbReference type="NCBI Taxonomy" id="124"/>
    <lineage>
        <taxon>Bacteria</taxon>
        <taxon>Pseudomonadati</taxon>
        <taxon>Planctomycetota</taxon>
        <taxon>Planctomycetia</taxon>
        <taxon>Pirellulales</taxon>
        <taxon>Pirellulaceae</taxon>
        <taxon>Blastopirellula</taxon>
    </lineage>
</organism>
<sequence length="404" mass="43266">MRILLTLMFVSLMAFPTLADWNQFRGSEATSTNRALTLPEKWTAEGDNIAWEVELPGRGPSSPIVVGDKVICTTASGADSEQLHVLCYSTDDGKLLWRRNFWATGRTFCHSQSTPAAPSPVSDGKHVFAFFGSNDLACLDLDGNLVWYRGLGHEHPKAGNDVGMASSPLVVDGTVVVQIENQGDSFAAGINAENGQTRWFLPREEKANWASPIALSASDPAEESVVLLQSSGGITAVEAQSGEILWELGGGASTISSAVSNDGKTYVASNGLIMLDLQNPRVKPEITWEVSKLNPSSMSPILSDGKVYIINGAGVLTCADASTGDIEWPLRLKGPFWASPVIAGEKLYAANFNGTVFVVDISGKKGKIVEEIEMGENIQATPALTADAMYLKGEHHLWKIAGKK</sequence>
<dbReference type="InterPro" id="IPR015943">
    <property type="entry name" value="WD40/YVTN_repeat-like_dom_sf"/>
</dbReference>